<dbReference type="InterPro" id="IPR007157">
    <property type="entry name" value="PspA_VIPP1"/>
</dbReference>
<comment type="caution">
    <text evidence="3">The sequence shown here is derived from an EMBL/GenBank/DDBJ whole genome shotgun (WGS) entry which is preliminary data.</text>
</comment>
<dbReference type="PANTHER" id="PTHR31088:SF6">
    <property type="entry name" value="PHAGE SHOCK PROTEIN A"/>
    <property type="match status" value="1"/>
</dbReference>
<accession>A0ABR5AML7</accession>
<reference evidence="3 4" key="1">
    <citation type="submission" date="2014-12" db="EMBL/GenBank/DDBJ databases">
        <title>Draft genome sequence of Paenibacillus kamchatkensis strain B-2647.</title>
        <authorList>
            <person name="Karlyshev A.V."/>
            <person name="Kudryashova E.B."/>
        </authorList>
    </citation>
    <scope>NUCLEOTIDE SEQUENCE [LARGE SCALE GENOMIC DNA]</scope>
    <source>
        <strain evidence="3 4">VKM B-2647</strain>
    </source>
</reference>
<protein>
    <submittedName>
        <fullName evidence="3">Phage-shock protein</fullName>
    </submittedName>
</protein>
<comment type="similarity">
    <text evidence="1">Belongs to the PspA/Vipp/IM30 family.</text>
</comment>
<dbReference type="RefSeq" id="WP_041044900.1">
    <property type="nucleotide sequence ID" value="NZ_JXAK01000002.1"/>
</dbReference>
<organism evidence="3 4">
    <name type="scientific">Gordoniibacillus kamchatkensis</name>
    <dbReference type="NCBI Taxonomy" id="1590651"/>
    <lineage>
        <taxon>Bacteria</taxon>
        <taxon>Bacillati</taxon>
        <taxon>Bacillota</taxon>
        <taxon>Bacilli</taxon>
        <taxon>Bacillales</taxon>
        <taxon>Paenibacillaceae</taxon>
        <taxon>Gordoniibacillus</taxon>
    </lineage>
</organism>
<keyword evidence="4" id="KW-1185">Reference proteome</keyword>
<keyword evidence="2" id="KW-0175">Coiled coil</keyword>
<gene>
    <name evidence="3" type="ORF">SD70_01195</name>
</gene>
<sequence>MSIMKRIRDITVATLNEHLESAEDPVRLIDQYLAARREQLQQTERLYQQCAGHASAMRQQYLVALEVKEKREQQAIVALKAGEEEMARLVLQEKLQAEEKSESYKKLYEDAQQSVLELSEEMKQMRADYQEVADKRSYYLARMEAARLQQRMNERLGGFGAGYGAPRAFGRLEDRVSEMELQARTLRDVRRMGGGAYGGGYSPANPAVDAELAALRKKLEREGG</sequence>
<proteinExistence type="inferred from homology"/>
<dbReference type="EMBL" id="JXAK01000002">
    <property type="protein sequence ID" value="KIL42202.1"/>
    <property type="molecule type" value="Genomic_DNA"/>
</dbReference>
<evidence type="ECO:0000256" key="2">
    <source>
        <dbReference type="SAM" id="Coils"/>
    </source>
</evidence>
<evidence type="ECO:0000313" key="3">
    <source>
        <dbReference type="EMBL" id="KIL42202.1"/>
    </source>
</evidence>
<feature type="coiled-coil region" evidence="2">
    <location>
        <begin position="94"/>
        <end position="135"/>
    </location>
</feature>
<name>A0ABR5AML7_9BACL</name>
<evidence type="ECO:0000313" key="4">
    <source>
        <dbReference type="Proteomes" id="UP000031967"/>
    </source>
</evidence>
<dbReference type="Proteomes" id="UP000031967">
    <property type="component" value="Unassembled WGS sequence"/>
</dbReference>
<dbReference type="PANTHER" id="PTHR31088">
    <property type="entry name" value="MEMBRANE-ASSOCIATED PROTEIN VIPP1, CHLOROPLASTIC"/>
    <property type="match status" value="1"/>
</dbReference>
<dbReference type="Pfam" id="PF04012">
    <property type="entry name" value="PspA_IM30"/>
    <property type="match status" value="1"/>
</dbReference>
<evidence type="ECO:0000256" key="1">
    <source>
        <dbReference type="ARBA" id="ARBA00043985"/>
    </source>
</evidence>